<feature type="transmembrane region" description="Helical" evidence="7">
    <location>
        <begin position="273"/>
        <end position="293"/>
    </location>
</feature>
<organism evidence="9 10">
    <name type="scientific">Limosilactobacillus albertensis</name>
    <dbReference type="NCBI Taxonomy" id="2759752"/>
    <lineage>
        <taxon>Bacteria</taxon>
        <taxon>Bacillati</taxon>
        <taxon>Bacillota</taxon>
        <taxon>Bacilli</taxon>
        <taxon>Lactobacillales</taxon>
        <taxon>Lactobacillaceae</taxon>
        <taxon>Limosilactobacillus</taxon>
    </lineage>
</organism>
<feature type="transmembrane region" description="Helical" evidence="7">
    <location>
        <begin position="248"/>
        <end position="267"/>
    </location>
</feature>
<gene>
    <name evidence="9" type="ORF">H5S40_09445</name>
</gene>
<dbReference type="AlphaFoldDB" id="A0A7W3Y8T5"/>
<feature type="transmembrane region" description="Helical" evidence="7">
    <location>
        <begin position="69"/>
        <end position="94"/>
    </location>
</feature>
<feature type="transmembrane region" description="Helical" evidence="7">
    <location>
        <begin position="186"/>
        <end position="210"/>
    </location>
</feature>
<feature type="transmembrane region" description="Helical" evidence="7">
    <location>
        <begin position="216"/>
        <end position="236"/>
    </location>
</feature>
<proteinExistence type="inferred from homology"/>
<feature type="transmembrane region" description="Helical" evidence="7">
    <location>
        <begin position="100"/>
        <end position="120"/>
    </location>
</feature>
<dbReference type="InterPro" id="IPR037185">
    <property type="entry name" value="EmrE-like"/>
</dbReference>
<keyword evidence="5 7" id="KW-1133">Transmembrane helix</keyword>
<dbReference type="SUPFAM" id="SSF103481">
    <property type="entry name" value="Multidrug resistance efflux transporter EmrE"/>
    <property type="match status" value="2"/>
</dbReference>
<evidence type="ECO:0000256" key="2">
    <source>
        <dbReference type="ARBA" id="ARBA00007362"/>
    </source>
</evidence>
<dbReference type="RefSeq" id="WP_182598816.1">
    <property type="nucleotide sequence ID" value="NZ_JACIVC010000067.1"/>
</dbReference>
<dbReference type="PANTHER" id="PTHR32322">
    <property type="entry name" value="INNER MEMBRANE TRANSPORTER"/>
    <property type="match status" value="1"/>
</dbReference>
<keyword evidence="10" id="KW-1185">Reference proteome</keyword>
<feature type="transmembrane region" description="Helical" evidence="7">
    <location>
        <begin position="156"/>
        <end position="174"/>
    </location>
</feature>
<evidence type="ECO:0000256" key="1">
    <source>
        <dbReference type="ARBA" id="ARBA00004651"/>
    </source>
</evidence>
<feature type="transmembrane region" description="Helical" evidence="7">
    <location>
        <begin position="132"/>
        <end position="150"/>
    </location>
</feature>
<comment type="subcellular location">
    <subcellularLocation>
        <location evidence="1">Cell membrane</location>
        <topology evidence="1">Multi-pass membrane protein</topology>
    </subcellularLocation>
</comment>
<evidence type="ECO:0000256" key="3">
    <source>
        <dbReference type="ARBA" id="ARBA00022475"/>
    </source>
</evidence>
<accession>A0A7W3Y8T5</accession>
<feature type="transmembrane region" description="Helical" evidence="7">
    <location>
        <begin position="35"/>
        <end position="57"/>
    </location>
</feature>
<evidence type="ECO:0000259" key="8">
    <source>
        <dbReference type="Pfam" id="PF00892"/>
    </source>
</evidence>
<comment type="caution">
    <text evidence="9">The sequence shown here is derived from an EMBL/GenBank/DDBJ whole genome shotgun (WGS) entry which is preliminary data.</text>
</comment>
<dbReference type="PANTHER" id="PTHR32322:SF18">
    <property type="entry name" value="S-ADENOSYLMETHIONINE_S-ADENOSYLHOMOCYSTEINE TRANSPORTER"/>
    <property type="match status" value="1"/>
</dbReference>
<comment type="similarity">
    <text evidence="2">Belongs to the EamA transporter family.</text>
</comment>
<keyword evidence="6 7" id="KW-0472">Membrane</keyword>
<feature type="domain" description="EamA" evidence="8">
    <location>
        <begin position="6"/>
        <end position="145"/>
    </location>
</feature>
<evidence type="ECO:0000256" key="7">
    <source>
        <dbReference type="SAM" id="Phobius"/>
    </source>
</evidence>
<dbReference type="InterPro" id="IPR000620">
    <property type="entry name" value="EamA_dom"/>
</dbReference>
<keyword evidence="4 7" id="KW-0812">Transmembrane</keyword>
<dbReference type="InterPro" id="IPR050638">
    <property type="entry name" value="AA-Vitamin_Transporters"/>
</dbReference>
<evidence type="ECO:0000256" key="4">
    <source>
        <dbReference type="ARBA" id="ARBA00022692"/>
    </source>
</evidence>
<name>A0A7W3Y8T5_9LACO</name>
<protein>
    <submittedName>
        <fullName evidence="9">EamA family transporter</fullName>
    </submittedName>
</protein>
<dbReference type="Proteomes" id="UP000518316">
    <property type="component" value="Unassembled WGS sequence"/>
</dbReference>
<feature type="domain" description="EamA" evidence="8">
    <location>
        <begin position="159"/>
        <end position="288"/>
    </location>
</feature>
<keyword evidence="3" id="KW-1003">Cell membrane</keyword>
<evidence type="ECO:0000256" key="6">
    <source>
        <dbReference type="ARBA" id="ARBA00023136"/>
    </source>
</evidence>
<dbReference type="Pfam" id="PF00892">
    <property type="entry name" value="EamA"/>
    <property type="match status" value="2"/>
</dbReference>
<evidence type="ECO:0000313" key="9">
    <source>
        <dbReference type="EMBL" id="MBB1070375.1"/>
    </source>
</evidence>
<evidence type="ECO:0000256" key="5">
    <source>
        <dbReference type="ARBA" id="ARBA00022989"/>
    </source>
</evidence>
<sequence length="307" mass="33657">MKAQTKGILLAAGGASLWGGSGAAAQYLFSTSNITTSWLVAIRLLTAGILLTIWSIYKKPQQIHDIITNRFNIVILLMFSILGMMNSQLTYFLAVKYSNAPTATVIQYLQPVIIIIWLALAQHKWPRRIDNISITIALIGTFFLVTGGHINTLTLTPLALFWGIWCAFAAAFYTMLPRQLLQKFDALTVCGLAMLVSGIILIPILLIGPFPALTGWQWFLVIYIVIGGTMFSYTMFLQSIRYISPAATGILSAFEPLIATLLAVTLLGTRLTIAAVIGSLLILLTTFLQAIPVDRMVKFLSKAKNKA</sequence>
<reference evidence="9 10" key="1">
    <citation type="submission" date="2020-07" db="EMBL/GenBank/DDBJ databases">
        <title>Description of Limosilactobacillus balticus sp. nov., Limosilactobacillus agrestis sp. nov., Limosilactobacillus albertensis sp. nov., Limosilactobacillus rudii sp. nov., Limosilactobacillus fastidiosus sp. nov., five novel Limosilactobacillus species isolated from the vertebrate gastrointestinal tract, and proposal of 6 subspecies of Limosilactobacillus reuteri adapted to the gastrointestinal tract of specific vertebrate hosts.</title>
        <authorList>
            <person name="Li F."/>
            <person name="Cheng C."/>
            <person name="Zheng J."/>
            <person name="Quevedo R.M."/>
            <person name="Li J."/>
            <person name="Roos S."/>
            <person name="Gaenzle M.G."/>
            <person name="Walter J."/>
        </authorList>
    </citation>
    <scope>NUCLEOTIDE SEQUENCE [LARGE SCALE GENOMIC DNA]</scope>
    <source>
        <strain evidence="9 10">RRLNB_1_1</strain>
    </source>
</reference>
<dbReference type="GO" id="GO:0005886">
    <property type="term" value="C:plasma membrane"/>
    <property type="evidence" value="ECO:0007669"/>
    <property type="project" value="UniProtKB-SubCell"/>
</dbReference>
<evidence type="ECO:0000313" key="10">
    <source>
        <dbReference type="Proteomes" id="UP000518316"/>
    </source>
</evidence>
<dbReference type="EMBL" id="JACIVC010000067">
    <property type="protein sequence ID" value="MBB1070375.1"/>
    <property type="molecule type" value="Genomic_DNA"/>
</dbReference>